<feature type="coiled-coil region" evidence="1">
    <location>
        <begin position="40"/>
        <end position="77"/>
    </location>
</feature>
<evidence type="ECO:0000313" key="2">
    <source>
        <dbReference type="EMBL" id="ADC90067.1"/>
    </source>
</evidence>
<keyword evidence="1" id="KW-0175">Coiled coil</keyword>
<dbReference type="HOGENOM" id="CLU_2620879_0_0_0"/>
<reference evidence="3" key="1">
    <citation type="journal article" date="2010" name="Stand. Genomic Sci.">
        <title>Complete genome sequence of Thermocrinis albus type strain (HI 11/12T).</title>
        <authorList>
            <person name="Wirth R."/>
            <person name="Sikorski J."/>
            <person name="Brambilla E."/>
            <person name="Misra M."/>
            <person name="Lapidus A."/>
            <person name="Copeland A."/>
            <person name="Nolan M."/>
            <person name="Lucas S."/>
            <person name="Chen F."/>
            <person name="Tice H."/>
            <person name="Cheng J.F."/>
            <person name="Han C."/>
            <person name="Detter J.C."/>
            <person name="Tapia R."/>
            <person name="Bruce D."/>
            <person name="Goodwin L."/>
            <person name="Pitluck S."/>
            <person name="Pati A."/>
            <person name="Anderson I."/>
            <person name="Ivanova N."/>
            <person name="Mavromatis K."/>
            <person name="Mikhailova N."/>
            <person name="Chen A."/>
            <person name="Palaniappan K."/>
            <person name="Bilek Y."/>
            <person name="Hader T."/>
            <person name="Land M."/>
            <person name="Hauser L."/>
            <person name="Chang Y.J."/>
            <person name="Jeffries C.D."/>
            <person name="Tindall B.J."/>
            <person name="Rohde M."/>
            <person name="Goker M."/>
            <person name="Bristow J."/>
            <person name="Eisen J.A."/>
            <person name="Markowitz V."/>
            <person name="Hugenholtz P."/>
            <person name="Kyrpides N.C."/>
            <person name="Klenk H.P."/>
        </authorList>
    </citation>
    <scope>NUCLEOTIDE SEQUENCE [LARGE SCALE GENOMIC DNA]</scope>
    <source>
        <strain evidence="3">DSM 14484 / JCM 11386 / HI 11/12</strain>
    </source>
</reference>
<dbReference type="Proteomes" id="UP000002043">
    <property type="component" value="Chromosome"/>
</dbReference>
<organism evidence="2 3">
    <name type="scientific">Thermocrinis albus (strain DSM 14484 / JCM 11386 / HI 11/12)</name>
    <dbReference type="NCBI Taxonomy" id="638303"/>
    <lineage>
        <taxon>Bacteria</taxon>
        <taxon>Pseudomonadati</taxon>
        <taxon>Aquificota</taxon>
        <taxon>Aquificia</taxon>
        <taxon>Aquificales</taxon>
        <taxon>Aquificaceae</taxon>
        <taxon>Thermocrinis</taxon>
    </lineage>
</organism>
<dbReference type="KEGG" id="tal:Thal_1438"/>
<sequence>MEEFRKLLLEAEVCLKAGDWDRLLEVLDKLKDTPVDGMSLEEANACYRVLNQMLEELEKARNRIAEALVNVRRFKDTL</sequence>
<dbReference type="AlphaFoldDB" id="D3SMT7"/>
<dbReference type="STRING" id="638303.Thal_1438"/>
<proteinExistence type="predicted"/>
<evidence type="ECO:0000313" key="3">
    <source>
        <dbReference type="Proteomes" id="UP000002043"/>
    </source>
</evidence>
<evidence type="ECO:0000256" key="1">
    <source>
        <dbReference type="SAM" id="Coils"/>
    </source>
</evidence>
<gene>
    <name evidence="2" type="ordered locus">Thal_1438</name>
</gene>
<dbReference type="OrthoDB" id="9945934at2"/>
<keyword evidence="3" id="KW-1185">Reference proteome</keyword>
<dbReference type="RefSeq" id="WP_012992473.1">
    <property type="nucleotide sequence ID" value="NC_013894.1"/>
</dbReference>
<protein>
    <submittedName>
        <fullName evidence="2">Uncharacterized protein</fullName>
    </submittedName>
</protein>
<accession>D3SMT7</accession>
<name>D3SMT7_THEAH</name>
<dbReference type="EMBL" id="CP001931">
    <property type="protein sequence ID" value="ADC90067.1"/>
    <property type="molecule type" value="Genomic_DNA"/>
</dbReference>